<proteinExistence type="predicted"/>
<reference evidence="1" key="1">
    <citation type="journal article" date="2023" name="PhytoFront">
        <title>Draft Genome Resources of Seven Strains of Tilletia horrida, Causal Agent of Kernel Smut of Rice.</title>
        <authorList>
            <person name="Khanal S."/>
            <person name="Antony Babu S."/>
            <person name="Zhou X.G."/>
        </authorList>
    </citation>
    <scope>NUCLEOTIDE SEQUENCE</scope>
    <source>
        <strain evidence="1">TX3</strain>
    </source>
</reference>
<evidence type="ECO:0000313" key="1">
    <source>
        <dbReference type="EMBL" id="KAK0540620.1"/>
    </source>
</evidence>
<keyword evidence="2" id="KW-1185">Reference proteome</keyword>
<name>A0AAN6JPM3_9BASI</name>
<dbReference type="Proteomes" id="UP001176521">
    <property type="component" value="Unassembled WGS sequence"/>
</dbReference>
<accession>A0AAN6JPM3</accession>
<comment type="caution">
    <text evidence="1">The sequence shown here is derived from an EMBL/GenBank/DDBJ whole genome shotgun (WGS) entry which is preliminary data.</text>
</comment>
<protein>
    <submittedName>
        <fullName evidence="1">Uncharacterized protein</fullName>
    </submittedName>
</protein>
<dbReference type="AlphaFoldDB" id="A0AAN6JPM3"/>
<gene>
    <name evidence="1" type="ORF">OC842_000392</name>
</gene>
<organism evidence="1 2">
    <name type="scientific">Tilletia horrida</name>
    <dbReference type="NCBI Taxonomy" id="155126"/>
    <lineage>
        <taxon>Eukaryota</taxon>
        <taxon>Fungi</taxon>
        <taxon>Dikarya</taxon>
        <taxon>Basidiomycota</taxon>
        <taxon>Ustilaginomycotina</taxon>
        <taxon>Exobasidiomycetes</taxon>
        <taxon>Tilletiales</taxon>
        <taxon>Tilletiaceae</taxon>
        <taxon>Tilletia</taxon>
    </lineage>
</organism>
<dbReference type="EMBL" id="JAPDMQ010000010">
    <property type="protein sequence ID" value="KAK0540620.1"/>
    <property type="molecule type" value="Genomic_DNA"/>
</dbReference>
<evidence type="ECO:0000313" key="2">
    <source>
        <dbReference type="Proteomes" id="UP001176521"/>
    </source>
</evidence>
<sequence length="639" mass="72398">MPPDLANQVVERLPLSASVQRCFDLPEILHLLLSYLSRERVDLLTFGQACRSLRRSTLQVWARDLDLPVTAVARRLKLFRAHPELLSHVRYMRIRNDLADNYLFASSARDAEKNKKRRVPAGWTSLNKLLRMLSAASEHSANLPLIDITVRPQDPLHLPPLLKSQVVALRILPTTNFYASFQMLASDDERMASSEEEDEQDDPSLDWKQAQQRGWEELASIACSARSLLVVHFGTRYDEVRALSNESHVRLWDAIVERQESSLRDLSVNLGTSDLPEAIFSTTTTLKRLQVLCLQHKGFRQVKDLDDFLDRHLHLRELSLESGDLPEPLSHRQTFRHLFCLNLPGPYQPSDDWVHFSRRHEGVLAVAKAQMTPKIQDSESTSSNSSLPYPNLRTCVSLQFMLDYDIDDFKELTHRGYRLADVSLRLIDRMDGTYEDMVTMLKHVGQDHAAAQVITSLEIEQDCGSLSVSLPEWGCSEIPPLLSSAALPNLVELSFRFDDSDEGDTAYTELCLARVMSMLVGASSLRVLQIEQGCRPFRRTIDILVGQTFPPAFEYFVWLVVPPQHFRFISSHPGGGIVKDASGQGKVGRLSPVPSTFRTHITPEGVWDRAFDTGRMSHVLDHLRGGRPALRRDHQSIFA</sequence>